<feature type="region of interest" description="Disordered" evidence="1">
    <location>
        <begin position="86"/>
        <end position="116"/>
    </location>
</feature>
<feature type="compositionally biased region" description="Acidic residues" evidence="1">
    <location>
        <begin position="88"/>
        <end position="110"/>
    </location>
</feature>
<dbReference type="Proteomes" id="UP001176961">
    <property type="component" value="Unassembled WGS sequence"/>
</dbReference>
<accession>A0AA36H0A2</accession>
<organism evidence="2 3">
    <name type="scientific">Cylicocyclus nassatus</name>
    <name type="common">Nematode worm</name>
    <dbReference type="NCBI Taxonomy" id="53992"/>
    <lineage>
        <taxon>Eukaryota</taxon>
        <taxon>Metazoa</taxon>
        <taxon>Ecdysozoa</taxon>
        <taxon>Nematoda</taxon>
        <taxon>Chromadorea</taxon>
        <taxon>Rhabditida</taxon>
        <taxon>Rhabditina</taxon>
        <taxon>Rhabditomorpha</taxon>
        <taxon>Strongyloidea</taxon>
        <taxon>Strongylidae</taxon>
        <taxon>Cylicocyclus</taxon>
    </lineage>
</organism>
<sequence length="116" mass="13408">MRAIDSYLMCSRQPQRLTIARRHAILLEDVLVFSQRFPQPLTGCGKNLQKRPSAEFAVRTVKVRSRDIDKNVPCAILRNVANMRDEPTDFETLPETDEHDVHEDIEEDPLPLDCTY</sequence>
<evidence type="ECO:0000313" key="3">
    <source>
        <dbReference type="Proteomes" id="UP001176961"/>
    </source>
</evidence>
<gene>
    <name evidence="2" type="ORF">CYNAS_LOCUS13408</name>
</gene>
<proteinExistence type="predicted"/>
<evidence type="ECO:0000313" key="2">
    <source>
        <dbReference type="EMBL" id="CAJ0601425.1"/>
    </source>
</evidence>
<keyword evidence="3" id="KW-1185">Reference proteome</keyword>
<evidence type="ECO:0000256" key="1">
    <source>
        <dbReference type="SAM" id="MobiDB-lite"/>
    </source>
</evidence>
<protein>
    <submittedName>
        <fullName evidence="2">Uncharacterized protein</fullName>
    </submittedName>
</protein>
<reference evidence="2" key="1">
    <citation type="submission" date="2023-07" db="EMBL/GenBank/DDBJ databases">
        <authorList>
            <consortium name="CYATHOMIX"/>
        </authorList>
    </citation>
    <scope>NUCLEOTIDE SEQUENCE</scope>
    <source>
        <strain evidence="2">N/A</strain>
    </source>
</reference>
<comment type="caution">
    <text evidence="2">The sequence shown here is derived from an EMBL/GenBank/DDBJ whole genome shotgun (WGS) entry which is preliminary data.</text>
</comment>
<name>A0AA36H0A2_CYLNA</name>
<dbReference type="AlphaFoldDB" id="A0AA36H0A2"/>
<dbReference type="EMBL" id="CATQJL010000305">
    <property type="protein sequence ID" value="CAJ0601425.1"/>
    <property type="molecule type" value="Genomic_DNA"/>
</dbReference>